<gene>
    <name evidence="2" type="ORF">A2480_02945</name>
</gene>
<evidence type="ECO:0000313" key="3">
    <source>
        <dbReference type="Proteomes" id="UP000176988"/>
    </source>
</evidence>
<dbReference type="PANTHER" id="PTHR34980">
    <property type="entry name" value="INNER MEMBRANE PROTEIN-RELATED-RELATED"/>
    <property type="match status" value="1"/>
</dbReference>
<organism evidence="2 3">
    <name type="scientific">Candidatus Uhrbacteria bacterium RIFOXYC2_FULL_47_19</name>
    <dbReference type="NCBI Taxonomy" id="1802424"/>
    <lineage>
        <taxon>Bacteria</taxon>
        <taxon>Candidatus Uhriibacteriota</taxon>
    </lineage>
</organism>
<accession>A0A1F7WE69</accession>
<feature type="transmembrane region" description="Helical" evidence="1">
    <location>
        <begin position="21"/>
        <end position="44"/>
    </location>
</feature>
<dbReference type="InterPro" id="IPR008523">
    <property type="entry name" value="DUF805"/>
</dbReference>
<dbReference type="Pfam" id="PF05656">
    <property type="entry name" value="DUF805"/>
    <property type="match status" value="1"/>
</dbReference>
<dbReference type="AlphaFoldDB" id="A0A1F7WE69"/>
<dbReference type="STRING" id="1802424.A2480_02945"/>
<keyword evidence="1" id="KW-1133">Transmembrane helix</keyword>
<evidence type="ECO:0000256" key="1">
    <source>
        <dbReference type="SAM" id="Phobius"/>
    </source>
</evidence>
<feature type="transmembrane region" description="Helical" evidence="1">
    <location>
        <begin position="86"/>
        <end position="108"/>
    </location>
</feature>
<dbReference type="EMBL" id="MGFG01000017">
    <property type="protein sequence ID" value="OGM01101.1"/>
    <property type="molecule type" value="Genomic_DNA"/>
</dbReference>
<keyword evidence="1" id="KW-0812">Transmembrane</keyword>
<proteinExistence type="predicted"/>
<dbReference type="Proteomes" id="UP000176988">
    <property type="component" value="Unassembled WGS sequence"/>
</dbReference>
<dbReference type="PANTHER" id="PTHR34980:SF2">
    <property type="entry name" value="INNER MEMBRANE PROTEIN YHAH-RELATED"/>
    <property type="match status" value="1"/>
</dbReference>
<name>A0A1F7WE69_9BACT</name>
<keyword evidence="1" id="KW-0472">Membrane</keyword>
<protein>
    <recommendedName>
        <fullName evidence="4">DUF805 domain-containing protein</fullName>
    </recommendedName>
</protein>
<sequence>MKYYLEVLKKYAVFSGRASRAEFWWFTLVNCVIYFAIMILQMALREAGNGVMLVISVVSLIYLLAIIIPNLAVAVRRLHDSNLSGWWLFIGLVPFVGGIVLLVFYVLASTPGANRFGPQS</sequence>
<evidence type="ECO:0000313" key="2">
    <source>
        <dbReference type="EMBL" id="OGM01101.1"/>
    </source>
</evidence>
<reference evidence="2 3" key="1">
    <citation type="journal article" date="2016" name="Nat. Commun.">
        <title>Thousands of microbial genomes shed light on interconnected biogeochemical processes in an aquifer system.</title>
        <authorList>
            <person name="Anantharaman K."/>
            <person name="Brown C.T."/>
            <person name="Hug L.A."/>
            <person name="Sharon I."/>
            <person name="Castelle C.J."/>
            <person name="Probst A.J."/>
            <person name="Thomas B.C."/>
            <person name="Singh A."/>
            <person name="Wilkins M.J."/>
            <person name="Karaoz U."/>
            <person name="Brodie E.L."/>
            <person name="Williams K.H."/>
            <person name="Hubbard S.S."/>
            <person name="Banfield J.F."/>
        </authorList>
    </citation>
    <scope>NUCLEOTIDE SEQUENCE [LARGE SCALE GENOMIC DNA]</scope>
</reference>
<evidence type="ECO:0008006" key="4">
    <source>
        <dbReference type="Google" id="ProtNLM"/>
    </source>
</evidence>
<feature type="transmembrane region" description="Helical" evidence="1">
    <location>
        <begin position="50"/>
        <end position="74"/>
    </location>
</feature>
<dbReference type="GO" id="GO:0005886">
    <property type="term" value="C:plasma membrane"/>
    <property type="evidence" value="ECO:0007669"/>
    <property type="project" value="TreeGrafter"/>
</dbReference>
<comment type="caution">
    <text evidence="2">The sequence shown here is derived from an EMBL/GenBank/DDBJ whole genome shotgun (WGS) entry which is preliminary data.</text>
</comment>